<protein>
    <recommendedName>
        <fullName evidence="4">YtkA-like domain-containing protein</fullName>
    </recommendedName>
</protein>
<name>A0ABU4JEN1_9FLAO</name>
<evidence type="ECO:0000313" key="3">
    <source>
        <dbReference type="Proteomes" id="UP001204439"/>
    </source>
</evidence>
<sequence>MKKLFYSLALFSLLVSCRSECTEESSSTETETSTQTSPTLVKMNVLNSQSVAQKDVVVMMFKTKVTSASNLPTIEKQATSDANGLATLDLSSYITSNIAATYYFEAFKKEGNNLVWVSKTHPEISIKKNQQVTTSIIVN</sequence>
<proteinExistence type="predicted"/>
<reference evidence="2 3" key="1">
    <citation type="submission" date="2023-11" db="EMBL/GenBank/DDBJ databases">
        <title>First isolation, identification, and characterization of non-pathogenic Epilithonimonas ginsengisoli isolated from diseased farmed rainbow trout (Oncorhynchus mykiss) in Chile.</title>
        <authorList>
            <person name="Miranda C.D."/>
            <person name="Irgang R."/>
            <person name="Concha C."/>
            <person name="Rojas R."/>
            <person name="Avendano R."/>
        </authorList>
    </citation>
    <scope>NUCLEOTIDE SEQUENCE [LARGE SCALE GENOMIC DNA]</scope>
    <source>
        <strain evidence="2 3">FP99</strain>
    </source>
</reference>
<feature type="signal peptide" evidence="1">
    <location>
        <begin position="1"/>
        <end position="21"/>
    </location>
</feature>
<keyword evidence="1" id="KW-0732">Signal</keyword>
<evidence type="ECO:0008006" key="4">
    <source>
        <dbReference type="Google" id="ProtNLM"/>
    </source>
</evidence>
<dbReference type="PROSITE" id="PS51257">
    <property type="entry name" value="PROKAR_LIPOPROTEIN"/>
    <property type="match status" value="1"/>
</dbReference>
<dbReference type="Proteomes" id="UP001204439">
    <property type="component" value="Unassembled WGS sequence"/>
</dbReference>
<accession>A0ABU4JEN1</accession>
<gene>
    <name evidence="2" type="ORF">NG800_004355</name>
</gene>
<evidence type="ECO:0000313" key="2">
    <source>
        <dbReference type="EMBL" id="MDW8548129.1"/>
    </source>
</evidence>
<feature type="chain" id="PRO_5047455377" description="YtkA-like domain-containing protein" evidence="1">
    <location>
        <begin position="22"/>
        <end position="139"/>
    </location>
</feature>
<organism evidence="2 3">
    <name type="scientific">Epilithonimonas ginsengisoli</name>
    <dbReference type="NCBI Taxonomy" id="1245592"/>
    <lineage>
        <taxon>Bacteria</taxon>
        <taxon>Pseudomonadati</taxon>
        <taxon>Bacteroidota</taxon>
        <taxon>Flavobacteriia</taxon>
        <taxon>Flavobacteriales</taxon>
        <taxon>Weeksellaceae</taxon>
        <taxon>Chryseobacterium group</taxon>
        <taxon>Epilithonimonas</taxon>
    </lineage>
</organism>
<dbReference type="RefSeq" id="WP_063971598.1">
    <property type="nucleotide sequence ID" value="NZ_JAMXLT020000005.1"/>
</dbReference>
<dbReference type="EMBL" id="JAMXLT020000005">
    <property type="protein sequence ID" value="MDW8548129.1"/>
    <property type="molecule type" value="Genomic_DNA"/>
</dbReference>
<evidence type="ECO:0000256" key="1">
    <source>
        <dbReference type="SAM" id="SignalP"/>
    </source>
</evidence>
<keyword evidence="3" id="KW-1185">Reference proteome</keyword>
<comment type="caution">
    <text evidence="2">The sequence shown here is derived from an EMBL/GenBank/DDBJ whole genome shotgun (WGS) entry which is preliminary data.</text>
</comment>